<proteinExistence type="predicted"/>
<dbReference type="PANTHER" id="PTHR22916">
    <property type="entry name" value="GLYCOSYLTRANSFERASE"/>
    <property type="match status" value="1"/>
</dbReference>
<dbReference type="InterPro" id="IPR029044">
    <property type="entry name" value="Nucleotide-diphossugar_trans"/>
</dbReference>
<sequence>MRERPRISIVTPCYQAEHSIRETVASVLEQTAILSGRAELEYLIRDGGSTDRTVPIIESFGSKRITIISEPDRGMYDALAKGLRQATGDIVAYLNAGDYYHKCAFDIVLDIFRNKQVKWLTGYQTLYNASSQVVGFRIPFRYRRRLFARGLYGPRLGFVQQESTFWAKELLDAVDFDSLRRFRNSGDFYLWHQFAQKADLHIVAAYLGGFKVHPDSLTQKGAQEAGGAPAANNIKEIRELAQRPGLPDYLVCAFDRLVGALPLRVKKSLNPDQLFVWDKDREEWV</sequence>
<name>A0A8J7LVW5_9BACT</name>
<dbReference type="Proteomes" id="UP000636888">
    <property type="component" value="Unassembled WGS sequence"/>
</dbReference>
<dbReference type="InterPro" id="IPR001173">
    <property type="entry name" value="Glyco_trans_2-like"/>
</dbReference>
<protein>
    <submittedName>
        <fullName evidence="2">Glycosyltransferase</fullName>
    </submittedName>
</protein>
<dbReference type="PANTHER" id="PTHR22916:SF65">
    <property type="entry name" value="SLR1065 PROTEIN"/>
    <property type="match status" value="1"/>
</dbReference>
<feature type="domain" description="Glycosyltransferase 2-like" evidence="1">
    <location>
        <begin position="8"/>
        <end position="102"/>
    </location>
</feature>
<keyword evidence="3" id="KW-1185">Reference proteome</keyword>
<organism evidence="2 3">
    <name type="scientific">Geomesophilobacter sediminis</name>
    <dbReference type="NCBI Taxonomy" id="2798584"/>
    <lineage>
        <taxon>Bacteria</taxon>
        <taxon>Pseudomonadati</taxon>
        <taxon>Thermodesulfobacteriota</taxon>
        <taxon>Desulfuromonadia</taxon>
        <taxon>Geobacterales</taxon>
        <taxon>Geobacteraceae</taxon>
        <taxon>Geomesophilobacter</taxon>
    </lineage>
</organism>
<dbReference type="Gene3D" id="3.90.550.10">
    <property type="entry name" value="Spore Coat Polysaccharide Biosynthesis Protein SpsA, Chain A"/>
    <property type="match status" value="1"/>
</dbReference>
<dbReference type="RefSeq" id="WP_199384248.1">
    <property type="nucleotide sequence ID" value="NZ_JAEMHM010000008.1"/>
</dbReference>
<gene>
    <name evidence="2" type="ORF">JFN93_11645</name>
</gene>
<evidence type="ECO:0000313" key="3">
    <source>
        <dbReference type="Proteomes" id="UP000636888"/>
    </source>
</evidence>
<reference evidence="2" key="1">
    <citation type="submission" date="2020-12" db="EMBL/GenBank/DDBJ databases">
        <title>Geomonas sp. Red875, isolated from river sediment.</title>
        <authorList>
            <person name="Xu Z."/>
            <person name="Zhang Z."/>
            <person name="Masuda Y."/>
            <person name="Itoh H."/>
            <person name="Senoo K."/>
        </authorList>
    </citation>
    <scope>NUCLEOTIDE SEQUENCE</scope>
    <source>
        <strain evidence="2">Red875</strain>
    </source>
</reference>
<accession>A0A8J7LVW5</accession>
<dbReference type="GO" id="GO:0016758">
    <property type="term" value="F:hexosyltransferase activity"/>
    <property type="evidence" value="ECO:0007669"/>
    <property type="project" value="UniProtKB-ARBA"/>
</dbReference>
<dbReference type="AlphaFoldDB" id="A0A8J7LVW5"/>
<evidence type="ECO:0000313" key="2">
    <source>
        <dbReference type="EMBL" id="MBJ6725365.1"/>
    </source>
</evidence>
<dbReference type="Pfam" id="PF00535">
    <property type="entry name" value="Glycos_transf_2"/>
    <property type="match status" value="1"/>
</dbReference>
<evidence type="ECO:0000259" key="1">
    <source>
        <dbReference type="Pfam" id="PF00535"/>
    </source>
</evidence>
<dbReference type="SUPFAM" id="SSF53448">
    <property type="entry name" value="Nucleotide-diphospho-sugar transferases"/>
    <property type="match status" value="1"/>
</dbReference>
<comment type="caution">
    <text evidence="2">The sequence shown here is derived from an EMBL/GenBank/DDBJ whole genome shotgun (WGS) entry which is preliminary data.</text>
</comment>
<dbReference type="EMBL" id="JAEMHM010000008">
    <property type="protein sequence ID" value="MBJ6725365.1"/>
    <property type="molecule type" value="Genomic_DNA"/>
</dbReference>